<sequence>MIRYALKCNHGHTFDGWFASAAAFDAQLAAGQVSCAVCGGADVSKALMAPQVALISSVAADMPEVPKSGQPPLSKEAMEIAIAKMRKQVEENATYVGGKFAEKARAMHEGTAPETSIYGEATAQEARQLIEEGVPVISLPFKPKQKLQ</sequence>
<proteinExistence type="predicted"/>
<dbReference type="PIRSF" id="PIRSF032131">
    <property type="entry name" value="UCP032131"/>
    <property type="match status" value="1"/>
</dbReference>
<dbReference type="OrthoDB" id="9799894at2"/>
<dbReference type="STRING" id="1443111.Z949_2546"/>
<reference evidence="1 2" key="1">
    <citation type="submission" date="2018-09" db="EMBL/GenBank/DDBJ databases">
        <title>Genomic Encyclopedia of Archaeal and Bacterial Type Strains, Phase II (KMG-II): from individual species to whole genera.</title>
        <authorList>
            <person name="Goeker M."/>
        </authorList>
    </citation>
    <scope>NUCLEOTIDE SEQUENCE [LARGE SCALE GENOMIC DNA]</scope>
    <source>
        <strain evidence="1 2">DSM 11458</strain>
    </source>
</reference>
<organism evidence="1 2">
    <name type="scientific">Sulfitobacter guttiformis</name>
    <dbReference type="NCBI Taxonomy" id="74349"/>
    <lineage>
        <taxon>Bacteria</taxon>
        <taxon>Pseudomonadati</taxon>
        <taxon>Pseudomonadota</taxon>
        <taxon>Alphaproteobacteria</taxon>
        <taxon>Rhodobacterales</taxon>
        <taxon>Roseobacteraceae</taxon>
        <taxon>Sulfitobacter</taxon>
    </lineage>
</organism>
<dbReference type="Pfam" id="PF06676">
    <property type="entry name" value="DUF1178"/>
    <property type="match status" value="1"/>
</dbReference>
<dbReference type="Proteomes" id="UP000284407">
    <property type="component" value="Unassembled WGS sequence"/>
</dbReference>
<evidence type="ECO:0000313" key="2">
    <source>
        <dbReference type="Proteomes" id="UP000284407"/>
    </source>
</evidence>
<evidence type="ECO:0008006" key="3">
    <source>
        <dbReference type="Google" id="ProtNLM"/>
    </source>
</evidence>
<comment type="caution">
    <text evidence="1">The sequence shown here is derived from an EMBL/GenBank/DDBJ whole genome shotgun (WGS) entry which is preliminary data.</text>
</comment>
<accession>A0A420DPB9</accession>
<dbReference type="InterPro" id="IPR009562">
    <property type="entry name" value="DUF1178"/>
</dbReference>
<evidence type="ECO:0000313" key="1">
    <source>
        <dbReference type="EMBL" id="RKE96023.1"/>
    </source>
</evidence>
<name>A0A420DPB9_9RHOB</name>
<protein>
    <recommendedName>
        <fullName evidence="3">DUF1178 family protein</fullName>
    </recommendedName>
</protein>
<dbReference type="EMBL" id="RAQK01000001">
    <property type="protein sequence ID" value="RKE96023.1"/>
    <property type="molecule type" value="Genomic_DNA"/>
</dbReference>
<keyword evidence="2" id="KW-1185">Reference proteome</keyword>
<gene>
    <name evidence="1" type="ORF">C8N30_0573</name>
</gene>
<dbReference type="AlphaFoldDB" id="A0A420DPB9"/>
<dbReference type="RefSeq" id="WP_025062976.1">
    <property type="nucleotide sequence ID" value="NZ_RAQK01000001.1"/>
</dbReference>